<comment type="caution">
    <text evidence="11">The sequence shown here is derived from an EMBL/GenBank/DDBJ whole genome shotgun (WGS) entry which is preliminary data.</text>
</comment>
<comment type="subcellular location">
    <subcellularLocation>
        <location evidence="1">Cell membrane</location>
        <topology evidence="1">Multi-pass membrane protein</topology>
    </subcellularLocation>
</comment>
<gene>
    <name evidence="11" type="ORF">AKJ42_00190</name>
</gene>
<dbReference type="Gene3D" id="2.30.30.60">
    <property type="match status" value="1"/>
</dbReference>
<feature type="domain" description="Mechanosensitive ion channel MscS" evidence="8">
    <location>
        <begin position="171"/>
        <end position="236"/>
    </location>
</feature>
<keyword evidence="3" id="KW-1003">Cell membrane</keyword>
<dbReference type="PATRIC" id="fig|1698272.3.peg.40"/>
<dbReference type="Gene3D" id="1.10.287.1260">
    <property type="match status" value="1"/>
</dbReference>
<dbReference type="GO" id="GO:0055085">
    <property type="term" value="P:transmembrane transport"/>
    <property type="evidence" value="ECO:0007669"/>
    <property type="project" value="InterPro"/>
</dbReference>
<dbReference type="InterPro" id="IPR006685">
    <property type="entry name" value="MscS_channel_2nd"/>
</dbReference>
<feature type="transmembrane region" description="Helical" evidence="7">
    <location>
        <begin position="88"/>
        <end position="108"/>
    </location>
</feature>
<keyword evidence="12" id="KW-1185">Reference proteome</keyword>
<dbReference type="Gene3D" id="3.30.70.100">
    <property type="match status" value="1"/>
</dbReference>
<protein>
    <recommendedName>
        <fullName evidence="13">Mechanosensitive ion channel protein MscS</fullName>
    </recommendedName>
</protein>
<evidence type="ECO:0000313" key="11">
    <source>
        <dbReference type="EMBL" id="KXB00628.1"/>
    </source>
</evidence>
<feature type="transmembrane region" description="Helical" evidence="7">
    <location>
        <begin position="129"/>
        <end position="148"/>
    </location>
</feature>
<feature type="transmembrane region" description="Helical" evidence="7">
    <location>
        <begin position="12"/>
        <end position="35"/>
    </location>
</feature>
<feature type="domain" description="Mechanosensitive ion channel MscS C-terminal" evidence="9">
    <location>
        <begin position="247"/>
        <end position="332"/>
    </location>
</feature>
<dbReference type="SUPFAM" id="SSF50182">
    <property type="entry name" value="Sm-like ribonucleoproteins"/>
    <property type="match status" value="1"/>
</dbReference>
<evidence type="ECO:0000313" key="12">
    <source>
        <dbReference type="Proteomes" id="UP000070520"/>
    </source>
</evidence>
<dbReference type="InterPro" id="IPR011066">
    <property type="entry name" value="MscS_channel_C_sf"/>
</dbReference>
<organism evidence="11 12">
    <name type="scientific">candidate division MSBL1 archaeon SCGC-AAA261C02</name>
    <dbReference type="NCBI Taxonomy" id="1698272"/>
    <lineage>
        <taxon>Archaea</taxon>
        <taxon>Methanobacteriati</taxon>
        <taxon>Methanobacteriota</taxon>
        <taxon>candidate division MSBL1</taxon>
    </lineage>
</organism>
<dbReference type="InterPro" id="IPR049278">
    <property type="entry name" value="MS_channel_C"/>
</dbReference>
<evidence type="ECO:0000256" key="4">
    <source>
        <dbReference type="ARBA" id="ARBA00022692"/>
    </source>
</evidence>
<evidence type="ECO:0000256" key="7">
    <source>
        <dbReference type="SAM" id="Phobius"/>
    </source>
</evidence>
<sequence length="353" mass="39643">MITLTSILEYIIPLLIFAAFVIAGQILKVILDVYVARFAKRTETKLDDILLDALRTPILAIFALAGVEVALLYTTLVPTGIAQWIHPLIFFGIGIIAIFGVTRALSGLTTHYGEKYPGIQPLVPVLRKLIKILVWFVGIMVILAWLGISISPLLVSFGVGGLAIALALRGTLENFFSGLHIMLERSVKHGDYVKLQSGEEGYVQDIGWRTTKIRMLPNNMVVIPNSKLAGTIITNYYSPEQEMSTLIDVGVSYDSDLRKVEEVTVDVAKKVLQEVPGGVEDFEPFIRYHTFDDFSINFTVILRVKEFVDQYAVKSEFVKALHERYEEEDIVIPFPIQTLEWRKRKEAPEEVEG</sequence>
<keyword evidence="5 7" id="KW-1133">Transmembrane helix</keyword>
<evidence type="ECO:0000256" key="2">
    <source>
        <dbReference type="ARBA" id="ARBA00008017"/>
    </source>
</evidence>
<dbReference type="InterPro" id="IPR011014">
    <property type="entry name" value="MscS_channel_TM-2"/>
</dbReference>
<dbReference type="InterPro" id="IPR023408">
    <property type="entry name" value="MscS_beta-dom_sf"/>
</dbReference>
<dbReference type="AlphaFoldDB" id="A0A133V2F4"/>
<proteinExistence type="inferred from homology"/>
<feature type="domain" description="Mechanosensitive ion channel transmembrane helices 2/3" evidence="10">
    <location>
        <begin position="128"/>
        <end position="168"/>
    </location>
</feature>
<feature type="transmembrane region" description="Helical" evidence="7">
    <location>
        <begin position="56"/>
        <end position="76"/>
    </location>
</feature>
<dbReference type="EMBL" id="LHXW01000001">
    <property type="protein sequence ID" value="KXB00628.1"/>
    <property type="molecule type" value="Genomic_DNA"/>
</dbReference>
<evidence type="ECO:0000256" key="1">
    <source>
        <dbReference type="ARBA" id="ARBA00004651"/>
    </source>
</evidence>
<keyword evidence="4 7" id="KW-0812">Transmembrane</keyword>
<dbReference type="SUPFAM" id="SSF82689">
    <property type="entry name" value="Mechanosensitive channel protein MscS (YggB), C-terminal domain"/>
    <property type="match status" value="1"/>
</dbReference>
<dbReference type="SUPFAM" id="SSF82861">
    <property type="entry name" value="Mechanosensitive channel protein MscS (YggB), transmembrane region"/>
    <property type="match status" value="1"/>
</dbReference>
<dbReference type="PANTHER" id="PTHR30566">
    <property type="entry name" value="YNAI-RELATED MECHANOSENSITIVE ION CHANNEL"/>
    <property type="match status" value="1"/>
</dbReference>
<accession>A0A133V2F4</accession>
<dbReference type="Pfam" id="PF21088">
    <property type="entry name" value="MS_channel_1st"/>
    <property type="match status" value="1"/>
</dbReference>
<dbReference type="GO" id="GO:0005886">
    <property type="term" value="C:plasma membrane"/>
    <property type="evidence" value="ECO:0007669"/>
    <property type="project" value="UniProtKB-SubCell"/>
</dbReference>
<name>A0A133V2F4_9EURY</name>
<evidence type="ECO:0000259" key="8">
    <source>
        <dbReference type="Pfam" id="PF00924"/>
    </source>
</evidence>
<evidence type="ECO:0000256" key="6">
    <source>
        <dbReference type="ARBA" id="ARBA00023136"/>
    </source>
</evidence>
<reference evidence="11 12" key="1">
    <citation type="journal article" date="2016" name="Sci. Rep.">
        <title>Metabolic traits of an uncultured archaeal lineage -MSBL1- from brine pools of the Red Sea.</title>
        <authorList>
            <person name="Mwirichia R."/>
            <person name="Alam I."/>
            <person name="Rashid M."/>
            <person name="Vinu M."/>
            <person name="Ba-Alawi W."/>
            <person name="Anthony Kamau A."/>
            <person name="Kamanda Ngugi D."/>
            <person name="Goker M."/>
            <person name="Klenk H.P."/>
            <person name="Bajic V."/>
            <person name="Stingl U."/>
        </authorList>
    </citation>
    <scope>NUCLEOTIDE SEQUENCE [LARGE SCALE GENOMIC DNA]</scope>
    <source>
        <strain evidence="11">SCGC-AAA261C02</strain>
    </source>
</reference>
<evidence type="ECO:0008006" key="13">
    <source>
        <dbReference type="Google" id="ProtNLM"/>
    </source>
</evidence>
<dbReference type="Pfam" id="PF21082">
    <property type="entry name" value="MS_channel_3rd"/>
    <property type="match status" value="1"/>
</dbReference>
<evidence type="ECO:0000256" key="5">
    <source>
        <dbReference type="ARBA" id="ARBA00022989"/>
    </source>
</evidence>
<evidence type="ECO:0000256" key="3">
    <source>
        <dbReference type="ARBA" id="ARBA00022475"/>
    </source>
</evidence>
<dbReference type="InterPro" id="IPR049142">
    <property type="entry name" value="MS_channel_1st"/>
</dbReference>
<comment type="similarity">
    <text evidence="2">Belongs to the MscS (TC 1.A.23) family.</text>
</comment>
<evidence type="ECO:0000259" key="10">
    <source>
        <dbReference type="Pfam" id="PF21088"/>
    </source>
</evidence>
<dbReference type="Proteomes" id="UP000070520">
    <property type="component" value="Unassembled WGS sequence"/>
</dbReference>
<dbReference type="InterPro" id="IPR010920">
    <property type="entry name" value="LSM_dom_sf"/>
</dbReference>
<dbReference type="PANTHER" id="PTHR30566:SF25">
    <property type="entry name" value="INNER MEMBRANE PROTEIN"/>
    <property type="match status" value="1"/>
</dbReference>
<evidence type="ECO:0000259" key="9">
    <source>
        <dbReference type="Pfam" id="PF21082"/>
    </source>
</evidence>
<keyword evidence="6 7" id="KW-0472">Membrane</keyword>
<dbReference type="Pfam" id="PF00924">
    <property type="entry name" value="MS_channel_2nd"/>
    <property type="match status" value="1"/>
</dbReference>